<evidence type="ECO:0000313" key="2">
    <source>
        <dbReference type="Proteomes" id="UP001642540"/>
    </source>
</evidence>
<name>A0ABP1S5S1_9HEXA</name>
<comment type="caution">
    <text evidence="1">The sequence shown here is derived from an EMBL/GenBank/DDBJ whole genome shotgun (WGS) entry which is preliminary data.</text>
</comment>
<evidence type="ECO:0000313" key="1">
    <source>
        <dbReference type="EMBL" id="CAL8143636.1"/>
    </source>
</evidence>
<organism evidence="1 2">
    <name type="scientific">Orchesella dallaii</name>
    <dbReference type="NCBI Taxonomy" id="48710"/>
    <lineage>
        <taxon>Eukaryota</taxon>
        <taxon>Metazoa</taxon>
        <taxon>Ecdysozoa</taxon>
        <taxon>Arthropoda</taxon>
        <taxon>Hexapoda</taxon>
        <taxon>Collembola</taxon>
        <taxon>Entomobryomorpha</taxon>
        <taxon>Entomobryoidea</taxon>
        <taxon>Orchesellidae</taxon>
        <taxon>Orchesellinae</taxon>
        <taxon>Orchesella</taxon>
    </lineage>
</organism>
<proteinExistence type="predicted"/>
<protein>
    <submittedName>
        <fullName evidence="1">Uncharacterized protein</fullName>
    </submittedName>
</protein>
<dbReference type="EMBL" id="CAXLJM020000160">
    <property type="protein sequence ID" value="CAL8143636.1"/>
    <property type="molecule type" value="Genomic_DNA"/>
</dbReference>
<keyword evidence="2" id="KW-1185">Reference proteome</keyword>
<accession>A0ABP1S5S1</accession>
<sequence length="111" mass="11988">MGNTYASPMPVTSLANSTSMAEIFQLLLHLPKDVFANTPLTSLLIQMAAAASASSLEHPYGLLLLGCHFQILTSTAAASVPKFLSPFVSSLTLNVSFNTIYRFNGYLKKFN</sequence>
<dbReference type="Proteomes" id="UP001642540">
    <property type="component" value="Unassembled WGS sequence"/>
</dbReference>
<gene>
    <name evidence="1" type="ORF">ODALV1_LOCUS29765</name>
</gene>
<reference evidence="1 2" key="1">
    <citation type="submission" date="2024-08" db="EMBL/GenBank/DDBJ databases">
        <authorList>
            <person name="Cucini C."/>
            <person name="Frati F."/>
        </authorList>
    </citation>
    <scope>NUCLEOTIDE SEQUENCE [LARGE SCALE GENOMIC DNA]</scope>
</reference>